<organism evidence="4 6">
    <name type="scientific">Adineta ricciae</name>
    <name type="common">Rotifer</name>
    <dbReference type="NCBI Taxonomy" id="249248"/>
    <lineage>
        <taxon>Eukaryota</taxon>
        <taxon>Metazoa</taxon>
        <taxon>Spiralia</taxon>
        <taxon>Gnathifera</taxon>
        <taxon>Rotifera</taxon>
        <taxon>Eurotatoria</taxon>
        <taxon>Bdelloidea</taxon>
        <taxon>Adinetida</taxon>
        <taxon>Adinetidae</taxon>
        <taxon>Adineta</taxon>
    </lineage>
</organism>
<protein>
    <recommendedName>
        <fullName evidence="3">Tubby C-terminal domain-containing protein</fullName>
    </recommendedName>
</protein>
<dbReference type="OrthoDB" id="8775810at2759"/>
<accession>A0A814MI06</accession>
<dbReference type="Pfam" id="PF01167">
    <property type="entry name" value="Tub"/>
    <property type="match status" value="1"/>
</dbReference>
<comment type="similarity">
    <text evidence="1">Belongs to the TUB family.</text>
</comment>
<sequence>MAELSSQKVENSNDQDLDDDDDEVNSSNKITPNDHQSIFDCSNSSSISATKDDFNVESLIQSDLCTFVHTLIPKNYSQLIQCHLKRHKDGLNKSFSLYFTGKDPDDEALLLTARKHTTLSGHTEFLIGMNIDTPTKNLNEENSIAKLRTTKIFRHEYILYDYDKSSSTNESNKPQSLAIVYDEHIFESKDPREITVLLHNTGATIREFQNNETIIDEWRAGRSNSLLEFKNKCPKFNEESKIYTIGFLNNRVKQPSHKNFQIISSNEQGKEIVILQFGRIDENDFVLDFRYPFTTIDAFAIALSSFHNRIRK</sequence>
<evidence type="ECO:0000256" key="1">
    <source>
        <dbReference type="ARBA" id="ARBA00007129"/>
    </source>
</evidence>
<comment type="caution">
    <text evidence="4">The sequence shown here is derived from an EMBL/GenBank/DDBJ whole genome shotgun (WGS) entry which is preliminary data.</text>
</comment>
<dbReference type="PANTHER" id="PTHR16517:SF7">
    <property type="entry name" value="PROTEIN KING TUBBY"/>
    <property type="match status" value="1"/>
</dbReference>
<evidence type="ECO:0000313" key="4">
    <source>
        <dbReference type="EMBL" id="CAF1079642.1"/>
    </source>
</evidence>
<keyword evidence="6" id="KW-1185">Reference proteome</keyword>
<feature type="region of interest" description="Disordered" evidence="2">
    <location>
        <begin position="1"/>
        <end position="37"/>
    </location>
</feature>
<proteinExistence type="inferred from homology"/>
<dbReference type="PRINTS" id="PR01573">
    <property type="entry name" value="SUPERTUBBY"/>
</dbReference>
<dbReference type="InterPro" id="IPR000007">
    <property type="entry name" value="Tubby_C"/>
</dbReference>
<name>A0A814MI06_ADIRI</name>
<dbReference type="EMBL" id="CAJNOR010001121">
    <property type="protein sequence ID" value="CAF1079642.1"/>
    <property type="molecule type" value="Genomic_DNA"/>
</dbReference>
<evidence type="ECO:0000313" key="5">
    <source>
        <dbReference type="EMBL" id="CAF1363327.1"/>
    </source>
</evidence>
<dbReference type="SUPFAM" id="SSF54518">
    <property type="entry name" value="Tubby C-terminal domain-like"/>
    <property type="match status" value="1"/>
</dbReference>
<dbReference type="Proteomes" id="UP000663852">
    <property type="component" value="Unassembled WGS sequence"/>
</dbReference>
<dbReference type="InterPro" id="IPR025659">
    <property type="entry name" value="Tubby-like_C"/>
</dbReference>
<dbReference type="Proteomes" id="UP000663828">
    <property type="component" value="Unassembled WGS sequence"/>
</dbReference>
<evidence type="ECO:0000256" key="2">
    <source>
        <dbReference type="SAM" id="MobiDB-lite"/>
    </source>
</evidence>
<dbReference type="PANTHER" id="PTHR16517">
    <property type="entry name" value="TUBBY-RELATED"/>
    <property type="match status" value="1"/>
</dbReference>
<feature type="compositionally biased region" description="Polar residues" evidence="2">
    <location>
        <begin position="1"/>
        <end position="12"/>
    </location>
</feature>
<dbReference type="EMBL" id="CAJNOJ010000277">
    <property type="protein sequence ID" value="CAF1363327.1"/>
    <property type="molecule type" value="Genomic_DNA"/>
</dbReference>
<gene>
    <name evidence="5" type="ORF">EDS130_LOCUS33949</name>
    <name evidence="4" type="ORF">XAT740_LOCUS17251</name>
</gene>
<feature type="domain" description="Tubby C-terminal" evidence="3">
    <location>
        <begin position="74"/>
        <end position="307"/>
    </location>
</feature>
<feature type="compositionally biased region" description="Polar residues" evidence="2">
    <location>
        <begin position="25"/>
        <end position="36"/>
    </location>
</feature>
<dbReference type="AlphaFoldDB" id="A0A814MI06"/>
<evidence type="ECO:0000259" key="3">
    <source>
        <dbReference type="Pfam" id="PF01167"/>
    </source>
</evidence>
<evidence type="ECO:0000313" key="6">
    <source>
        <dbReference type="Proteomes" id="UP000663828"/>
    </source>
</evidence>
<feature type="compositionally biased region" description="Acidic residues" evidence="2">
    <location>
        <begin position="13"/>
        <end position="24"/>
    </location>
</feature>
<reference evidence="4" key="1">
    <citation type="submission" date="2021-02" db="EMBL/GenBank/DDBJ databases">
        <authorList>
            <person name="Nowell W R."/>
        </authorList>
    </citation>
    <scope>NUCLEOTIDE SEQUENCE</scope>
</reference>
<dbReference type="Gene3D" id="3.20.90.10">
    <property type="entry name" value="Tubby Protein, Chain A"/>
    <property type="match status" value="1"/>
</dbReference>